<dbReference type="PANTHER" id="PTHR31094">
    <property type="entry name" value="RIKEN CDNA 2310061I04 GENE"/>
    <property type="match status" value="1"/>
</dbReference>
<dbReference type="Proteomes" id="UP001046870">
    <property type="component" value="Chromosome 10"/>
</dbReference>
<dbReference type="OrthoDB" id="44820at2759"/>
<keyword evidence="2" id="KW-1185">Reference proteome</keyword>
<evidence type="ECO:0000313" key="2">
    <source>
        <dbReference type="Proteomes" id="UP001046870"/>
    </source>
</evidence>
<gene>
    <name evidence="1" type="ORF">MATL_G00130900</name>
</gene>
<dbReference type="Pfam" id="PF10184">
    <property type="entry name" value="DUF2358"/>
    <property type="match status" value="1"/>
</dbReference>
<dbReference type="EMBL" id="JAFDVH010000010">
    <property type="protein sequence ID" value="KAG7469641.1"/>
    <property type="molecule type" value="Genomic_DNA"/>
</dbReference>
<accession>A0A9D3T4P6</accession>
<protein>
    <submittedName>
        <fullName evidence="1">Uncharacterized protein</fullName>
    </submittedName>
</protein>
<organism evidence="1 2">
    <name type="scientific">Megalops atlanticus</name>
    <name type="common">Tarpon</name>
    <name type="synonym">Clupea gigantea</name>
    <dbReference type="NCBI Taxonomy" id="7932"/>
    <lineage>
        <taxon>Eukaryota</taxon>
        <taxon>Metazoa</taxon>
        <taxon>Chordata</taxon>
        <taxon>Craniata</taxon>
        <taxon>Vertebrata</taxon>
        <taxon>Euteleostomi</taxon>
        <taxon>Actinopterygii</taxon>
        <taxon>Neopterygii</taxon>
        <taxon>Teleostei</taxon>
        <taxon>Elopiformes</taxon>
        <taxon>Megalopidae</taxon>
        <taxon>Megalops</taxon>
    </lineage>
</organism>
<proteinExistence type="predicted"/>
<sequence>MAVCRRGIALASGCRRRRGCSSLAQGEAWLLKHPRELSVKPNLDARLHRPSRAISSISGALALPSCICHQTVSRASIYSSQTHCNPHVGQPIRVPCEEEEREETVSVCVLVGPRKSVGQRTFVEVPAFGLTELSELLSPGTANTSAFLFPLTTVDGRREDDISVRGAGETKVRARESFRSLFEAESCPAPFVRGSRFYCFHCPVVDSFMGYTDKSRVTTGLEPRTSALSALAPVSYCAHSVTERGEGMDDRDREKEEKLALMHDKLREELPRFFLKSHDYSMYSPDVEFINGLLNTKTRGRVLYQLSLSLWKLLCACYFADVRLEVLKLTKHSEDGTVRARWRLRGLPFHVLLLRFYRREKSSLYRTYDAFSTFYLGPEGLVRCHRVDKVMPAQPPVLPRMTSVLAGALVALGLQEHRPALNLLPFLLSSFRMGLGRQ</sequence>
<dbReference type="AlphaFoldDB" id="A0A9D3T4P6"/>
<evidence type="ECO:0000313" key="1">
    <source>
        <dbReference type="EMBL" id="KAG7469641.1"/>
    </source>
</evidence>
<name>A0A9D3T4P6_MEGAT</name>
<reference evidence="1" key="1">
    <citation type="submission" date="2021-01" db="EMBL/GenBank/DDBJ databases">
        <authorList>
            <person name="Zahm M."/>
            <person name="Roques C."/>
            <person name="Cabau C."/>
            <person name="Klopp C."/>
            <person name="Donnadieu C."/>
            <person name="Jouanno E."/>
            <person name="Lampietro C."/>
            <person name="Louis A."/>
            <person name="Herpin A."/>
            <person name="Echchiki A."/>
            <person name="Berthelot C."/>
            <person name="Parey E."/>
            <person name="Roest-Crollius H."/>
            <person name="Braasch I."/>
            <person name="Postlethwait J."/>
            <person name="Bobe J."/>
            <person name="Montfort J."/>
            <person name="Bouchez O."/>
            <person name="Begum T."/>
            <person name="Mejri S."/>
            <person name="Adams A."/>
            <person name="Chen W.-J."/>
            <person name="Guiguen Y."/>
        </authorList>
    </citation>
    <scope>NUCLEOTIDE SEQUENCE</scope>
    <source>
        <strain evidence="1">YG-15Mar2019-1</strain>
        <tissue evidence="1">Brain</tissue>
    </source>
</reference>
<dbReference type="PANTHER" id="PTHR31094:SF2">
    <property type="entry name" value="RIKEN CDNA 2310061I04 GENE"/>
    <property type="match status" value="1"/>
</dbReference>
<comment type="caution">
    <text evidence="1">The sequence shown here is derived from an EMBL/GenBank/DDBJ whole genome shotgun (WGS) entry which is preliminary data.</text>
</comment>
<dbReference type="InterPro" id="IPR018790">
    <property type="entry name" value="DUF2358"/>
</dbReference>